<keyword evidence="10" id="KW-0418">Kinase</keyword>
<dbReference type="UniPathway" id="UPA00138"/>
<evidence type="ECO:0000256" key="2">
    <source>
        <dbReference type="ARBA" id="ARBA00002988"/>
    </source>
</evidence>
<evidence type="ECO:0000256" key="6">
    <source>
        <dbReference type="ARBA" id="ARBA00021623"/>
    </source>
</evidence>
<dbReference type="AlphaFoldDB" id="A0A2M7BTJ6"/>
<dbReference type="InterPro" id="IPR002192">
    <property type="entry name" value="PPDK_AMP/ATP-bd"/>
</dbReference>
<dbReference type="GO" id="GO:0008986">
    <property type="term" value="F:pyruvate, water dikinase activity"/>
    <property type="evidence" value="ECO:0007669"/>
    <property type="project" value="UniProtKB-EC"/>
</dbReference>
<evidence type="ECO:0000256" key="12">
    <source>
        <dbReference type="ARBA" id="ARBA00022842"/>
    </source>
</evidence>
<evidence type="ECO:0000313" key="17">
    <source>
        <dbReference type="Proteomes" id="UP000230119"/>
    </source>
</evidence>
<evidence type="ECO:0000256" key="9">
    <source>
        <dbReference type="ARBA" id="ARBA00022741"/>
    </source>
</evidence>
<name>A0A2M7BTJ6_9BACT</name>
<dbReference type="Proteomes" id="UP000230119">
    <property type="component" value="Unassembled WGS sequence"/>
</dbReference>
<evidence type="ECO:0000259" key="15">
    <source>
        <dbReference type="Pfam" id="PF01326"/>
    </source>
</evidence>
<keyword evidence="7" id="KW-0808">Transferase</keyword>
<protein>
    <recommendedName>
        <fullName evidence="6">Phosphoenolpyruvate synthase</fullName>
        <ecNumber evidence="5">2.7.9.2</ecNumber>
    </recommendedName>
    <alternativeName>
        <fullName evidence="13">Pyruvate, water dikinase</fullName>
    </alternativeName>
</protein>
<evidence type="ECO:0000313" key="16">
    <source>
        <dbReference type="EMBL" id="PIV08804.1"/>
    </source>
</evidence>
<evidence type="ECO:0000256" key="5">
    <source>
        <dbReference type="ARBA" id="ARBA00011996"/>
    </source>
</evidence>
<keyword evidence="12" id="KW-0460">Magnesium</keyword>
<dbReference type="GO" id="GO:0005524">
    <property type="term" value="F:ATP binding"/>
    <property type="evidence" value="ECO:0007669"/>
    <property type="project" value="UniProtKB-KW"/>
</dbReference>
<keyword evidence="8" id="KW-0479">Metal-binding</keyword>
<evidence type="ECO:0000256" key="3">
    <source>
        <dbReference type="ARBA" id="ARBA00004742"/>
    </source>
</evidence>
<dbReference type="EC" id="2.7.9.2" evidence="5"/>
<evidence type="ECO:0000256" key="4">
    <source>
        <dbReference type="ARBA" id="ARBA00007837"/>
    </source>
</evidence>
<dbReference type="Pfam" id="PF01326">
    <property type="entry name" value="PPDK_N"/>
    <property type="match status" value="1"/>
</dbReference>
<dbReference type="GO" id="GO:0046872">
    <property type="term" value="F:metal ion binding"/>
    <property type="evidence" value="ECO:0007669"/>
    <property type="project" value="UniProtKB-KW"/>
</dbReference>
<comment type="cofactor">
    <cofactor evidence="1">
        <name>Mg(2+)</name>
        <dbReference type="ChEBI" id="CHEBI:18420"/>
    </cofactor>
</comment>
<dbReference type="PANTHER" id="PTHR43030">
    <property type="entry name" value="PHOSPHOENOLPYRUVATE SYNTHASE"/>
    <property type="match status" value="1"/>
</dbReference>
<evidence type="ECO:0000256" key="7">
    <source>
        <dbReference type="ARBA" id="ARBA00022679"/>
    </source>
</evidence>
<comment type="pathway">
    <text evidence="3">Carbohydrate biosynthesis; gluconeogenesis.</text>
</comment>
<keyword evidence="9" id="KW-0547">Nucleotide-binding</keyword>
<comment type="catalytic activity">
    <reaction evidence="14">
        <text>pyruvate + ATP + H2O = phosphoenolpyruvate + AMP + phosphate + 2 H(+)</text>
        <dbReference type="Rhea" id="RHEA:11364"/>
        <dbReference type="ChEBI" id="CHEBI:15361"/>
        <dbReference type="ChEBI" id="CHEBI:15377"/>
        <dbReference type="ChEBI" id="CHEBI:15378"/>
        <dbReference type="ChEBI" id="CHEBI:30616"/>
        <dbReference type="ChEBI" id="CHEBI:43474"/>
        <dbReference type="ChEBI" id="CHEBI:58702"/>
        <dbReference type="ChEBI" id="CHEBI:456215"/>
        <dbReference type="EC" id="2.7.9.2"/>
    </reaction>
</comment>
<dbReference type="InterPro" id="IPR013815">
    <property type="entry name" value="ATP_grasp_subdomain_1"/>
</dbReference>
<comment type="function">
    <text evidence="2">Catalyzes the phosphorylation of pyruvate to phosphoenolpyruvate.</text>
</comment>
<comment type="similarity">
    <text evidence="4">Belongs to the PEP-utilizing enzyme family.</text>
</comment>
<proteinExistence type="inferred from homology"/>
<evidence type="ECO:0000256" key="14">
    <source>
        <dbReference type="ARBA" id="ARBA00047700"/>
    </source>
</evidence>
<organism evidence="16 17">
    <name type="scientific">Candidatus Roizmanbacteria bacterium CG03_land_8_20_14_0_80_39_12</name>
    <dbReference type="NCBI Taxonomy" id="1974847"/>
    <lineage>
        <taxon>Bacteria</taxon>
        <taxon>Candidatus Roizmaniibacteriota</taxon>
    </lineage>
</organism>
<sequence length="160" mass="17945">MRKKHIVWFEEVTKDDVDLVGGKGANLGEMTRAHLPIPYGFVVTAEAYYVFITAAKLQKQIEDAISIVNFESPRELAQASEHVQGLILKASIPNSLVNEILHFYDNLVMKEEQYFSQESTMLKKTLKRFSSMYSLPLVAVRSSATAEDLPTASFAGQQET</sequence>
<dbReference type="GO" id="GO:0006094">
    <property type="term" value="P:gluconeogenesis"/>
    <property type="evidence" value="ECO:0007669"/>
    <property type="project" value="UniProtKB-UniPathway"/>
</dbReference>
<keyword evidence="11" id="KW-0067">ATP-binding</keyword>
<dbReference type="PANTHER" id="PTHR43030:SF1">
    <property type="entry name" value="PHOSPHOENOLPYRUVATE SYNTHASE"/>
    <property type="match status" value="1"/>
</dbReference>
<gene>
    <name evidence="16" type="ORF">COS52_00820</name>
</gene>
<comment type="caution">
    <text evidence="16">The sequence shown here is derived from an EMBL/GenBank/DDBJ whole genome shotgun (WGS) entry which is preliminary data.</text>
</comment>
<dbReference type="Gene3D" id="3.30.1490.20">
    <property type="entry name" value="ATP-grasp fold, A domain"/>
    <property type="match status" value="1"/>
</dbReference>
<dbReference type="InterPro" id="IPR006319">
    <property type="entry name" value="PEP_synth"/>
</dbReference>
<evidence type="ECO:0000256" key="10">
    <source>
        <dbReference type="ARBA" id="ARBA00022777"/>
    </source>
</evidence>
<evidence type="ECO:0000256" key="11">
    <source>
        <dbReference type="ARBA" id="ARBA00022840"/>
    </source>
</evidence>
<evidence type="ECO:0000256" key="13">
    <source>
        <dbReference type="ARBA" id="ARBA00033470"/>
    </source>
</evidence>
<dbReference type="SUPFAM" id="SSF56059">
    <property type="entry name" value="Glutathione synthetase ATP-binding domain-like"/>
    <property type="match status" value="1"/>
</dbReference>
<evidence type="ECO:0000256" key="8">
    <source>
        <dbReference type="ARBA" id="ARBA00022723"/>
    </source>
</evidence>
<evidence type="ECO:0000256" key="1">
    <source>
        <dbReference type="ARBA" id="ARBA00001946"/>
    </source>
</evidence>
<accession>A0A2M7BTJ6</accession>
<feature type="domain" description="Pyruvate phosphate dikinase AMP/ATP-binding" evidence="15">
    <location>
        <begin position="18"/>
        <end position="160"/>
    </location>
</feature>
<dbReference type="EMBL" id="PEVA01000033">
    <property type="protein sequence ID" value="PIV08804.1"/>
    <property type="molecule type" value="Genomic_DNA"/>
</dbReference>
<reference evidence="17" key="1">
    <citation type="submission" date="2017-09" db="EMBL/GenBank/DDBJ databases">
        <title>Depth-based differentiation of microbial function through sediment-hosted aquifers and enrichment of novel symbionts in the deep terrestrial subsurface.</title>
        <authorList>
            <person name="Probst A.J."/>
            <person name="Ladd B."/>
            <person name="Jarett J.K."/>
            <person name="Geller-Mcgrath D.E."/>
            <person name="Sieber C.M.K."/>
            <person name="Emerson J.B."/>
            <person name="Anantharaman K."/>
            <person name="Thomas B.C."/>
            <person name="Malmstrom R."/>
            <person name="Stieglmeier M."/>
            <person name="Klingl A."/>
            <person name="Woyke T."/>
            <person name="Ryan C.M."/>
            <person name="Banfield J.F."/>
        </authorList>
    </citation>
    <scope>NUCLEOTIDE SEQUENCE [LARGE SCALE GENOMIC DNA]</scope>
</reference>
<feature type="non-terminal residue" evidence="16">
    <location>
        <position position="160"/>
    </location>
</feature>